<dbReference type="NCBIfam" id="NF010167">
    <property type="entry name" value="PRK13648.1"/>
    <property type="match status" value="1"/>
</dbReference>
<keyword evidence="6 10" id="KW-0067">ATP-binding</keyword>
<dbReference type="EMBL" id="SMAB01000012">
    <property type="protein sequence ID" value="TCS81519.1"/>
    <property type="molecule type" value="Genomic_DNA"/>
</dbReference>
<dbReference type="Proteomes" id="UP000295788">
    <property type="component" value="Unassembled WGS sequence"/>
</dbReference>
<keyword evidence="11" id="KW-1185">Reference proteome</keyword>
<feature type="domain" description="ABC transporter" evidence="9">
    <location>
        <begin position="5"/>
        <end position="240"/>
    </location>
</feature>
<organism evidence="10 11">
    <name type="scientific">Tepidibacillus fermentans</name>
    <dbReference type="NCBI Taxonomy" id="1281767"/>
    <lineage>
        <taxon>Bacteria</taxon>
        <taxon>Bacillati</taxon>
        <taxon>Bacillota</taxon>
        <taxon>Bacilli</taxon>
        <taxon>Bacillales</taxon>
        <taxon>Bacillaceae</taxon>
        <taxon>Tepidibacillus</taxon>
    </lineage>
</organism>
<evidence type="ECO:0000256" key="4">
    <source>
        <dbReference type="ARBA" id="ARBA00022475"/>
    </source>
</evidence>
<evidence type="ECO:0000256" key="1">
    <source>
        <dbReference type="ARBA" id="ARBA00004202"/>
    </source>
</evidence>
<protein>
    <submittedName>
        <fullName evidence="10">Energy-coupling factor transport system ATP-binding protein</fullName>
    </submittedName>
</protein>
<dbReference type="InterPro" id="IPR003593">
    <property type="entry name" value="AAA+_ATPase"/>
</dbReference>
<comment type="subcellular location">
    <subcellularLocation>
        <location evidence="1">Cell membrane</location>
        <topology evidence="1">Peripheral membrane protein</topology>
    </subcellularLocation>
</comment>
<dbReference type="InterPro" id="IPR027417">
    <property type="entry name" value="P-loop_NTPase"/>
</dbReference>
<dbReference type="RefSeq" id="WP_132769175.1">
    <property type="nucleotide sequence ID" value="NZ_SMAB01000012.1"/>
</dbReference>
<evidence type="ECO:0000256" key="8">
    <source>
        <dbReference type="ARBA" id="ARBA00023136"/>
    </source>
</evidence>
<dbReference type="OrthoDB" id="9784332at2"/>
<dbReference type="FunFam" id="3.40.50.300:FF:000224">
    <property type="entry name" value="Energy-coupling factor transporter ATP-binding protein EcfA"/>
    <property type="match status" value="1"/>
</dbReference>
<dbReference type="SUPFAM" id="SSF52540">
    <property type="entry name" value="P-loop containing nucleoside triphosphate hydrolases"/>
    <property type="match status" value="1"/>
</dbReference>
<proteinExistence type="inferred from homology"/>
<keyword evidence="8" id="KW-0472">Membrane</keyword>
<dbReference type="InterPro" id="IPR003439">
    <property type="entry name" value="ABC_transporter-like_ATP-bd"/>
</dbReference>
<dbReference type="PROSITE" id="PS00211">
    <property type="entry name" value="ABC_TRANSPORTER_1"/>
    <property type="match status" value="1"/>
</dbReference>
<comment type="caution">
    <text evidence="10">The sequence shown here is derived from an EMBL/GenBank/DDBJ whole genome shotgun (WGS) entry which is preliminary data.</text>
</comment>
<reference evidence="10 11" key="1">
    <citation type="submission" date="2019-03" db="EMBL/GenBank/DDBJ databases">
        <title>Genomic Encyclopedia of Type Strains, Phase IV (KMG-IV): sequencing the most valuable type-strain genomes for metagenomic binning, comparative biology and taxonomic classification.</title>
        <authorList>
            <person name="Goeker M."/>
        </authorList>
    </citation>
    <scope>NUCLEOTIDE SEQUENCE [LARGE SCALE GENOMIC DNA]</scope>
    <source>
        <strain evidence="10 11">DSM 23802</strain>
    </source>
</reference>
<dbReference type="InterPro" id="IPR015856">
    <property type="entry name" value="ABC_transpr_CbiO/EcfA_su"/>
</dbReference>
<dbReference type="GO" id="GO:0016887">
    <property type="term" value="F:ATP hydrolysis activity"/>
    <property type="evidence" value="ECO:0007669"/>
    <property type="project" value="InterPro"/>
</dbReference>
<evidence type="ECO:0000256" key="7">
    <source>
        <dbReference type="ARBA" id="ARBA00022967"/>
    </source>
</evidence>
<dbReference type="InterPro" id="IPR017871">
    <property type="entry name" value="ABC_transporter-like_CS"/>
</dbReference>
<comment type="similarity">
    <text evidence="2">Belongs to the ABC transporter superfamily.</text>
</comment>
<dbReference type="Gene3D" id="3.40.50.300">
    <property type="entry name" value="P-loop containing nucleotide triphosphate hydrolases"/>
    <property type="match status" value="1"/>
</dbReference>
<dbReference type="SMART" id="SM00382">
    <property type="entry name" value="AAA"/>
    <property type="match status" value="1"/>
</dbReference>
<dbReference type="InterPro" id="IPR050095">
    <property type="entry name" value="ECF_ABC_transporter_ATP-bd"/>
</dbReference>
<evidence type="ECO:0000313" key="11">
    <source>
        <dbReference type="Proteomes" id="UP000295788"/>
    </source>
</evidence>
<evidence type="ECO:0000313" key="10">
    <source>
        <dbReference type="EMBL" id="TCS81519.1"/>
    </source>
</evidence>
<name>A0A4R3KEW7_9BACI</name>
<dbReference type="GO" id="GO:0042626">
    <property type="term" value="F:ATPase-coupled transmembrane transporter activity"/>
    <property type="evidence" value="ECO:0007669"/>
    <property type="project" value="TreeGrafter"/>
</dbReference>
<dbReference type="PROSITE" id="PS50893">
    <property type="entry name" value="ABC_TRANSPORTER_2"/>
    <property type="match status" value="1"/>
</dbReference>
<keyword evidence="3" id="KW-0813">Transport</keyword>
<dbReference type="Pfam" id="PF00005">
    <property type="entry name" value="ABC_tran"/>
    <property type="match status" value="1"/>
</dbReference>
<dbReference type="GO" id="GO:0015087">
    <property type="term" value="F:cobalt ion transmembrane transporter activity"/>
    <property type="evidence" value="ECO:0007669"/>
    <property type="project" value="UniProtKB-ARBA"/>
</dbReference>
<evidence type="ECO:0000256" key="6">
    <source>
        <dbReference type="ARBA" id="ARBA00022840"/>
    </source>
</evidence>
<dbReference type="PANTHER" id="PTHR43553">
    <property type="entry name" value="HEAVY METAL TRANSPORTER"/>
    <property type="match status" value="1"/>
</dbReference>
<evidence type="ECO:0000259" key="9">
    <source>
        <dbReference type="PROSITE" id="PS50893"/>
    </source>
</evidence>
<keyword evidence="5" id="KW-0547">Nucleotide-binding</keyword>
<dbReference type="GO" id="GO:0005524">
    <property type="term" value="F:ATP binding"/>
    <property type="evidence" value="ECO:0007669"/>
    <property type="project" value="UniProtKB-KW"/>
</dbReference>
<keyword evidence="4" id="KW-1003">Cell membrane</keyword>
<keyword evidence="7" id="KW-1278">Translocase</keyword>
<sequence length="275" mass="30947">MEPIIQIKDLTFRYPHSKEEILKNITLDFYKGQFIAVLGPNGSGKSTLAKLLTGILQPEKGSVIVNGKLIQDEEDVWQARKTIGIVFQNPDNQIVATTVEDDVAFGLENQGIPPAEIRIRVDEALTKLGLIDYKQMEPHYLSGGQKQKVAIAGILAMKPNVIIFDEATSMLDPQGRKEVIETARKLNETERITVIHITHFLQETIFADRVIVLNEGKIFFDGTPEEIFAHSQTLKEIGLDVPLPVELSDRLRNRGIPIGEIVNEEELIRKLWTFI</sequence>
<evidence type="ECO:0000256" key="5">
    <source>
        <dbReference type="ARBA" id="ARBA00022741"/>
    </source>
</evidence>
<dbReference type="GO" id="GO:0043190">
    <property type="term" value="C:ATP-binding cassette (ABC) transporter complex"/>
    <property type="evidence" value="ECO:0007669"/>
    <property type="project" value="TreeGrafter"/>
</dbReference>
<accession>A0A4R3KEW7</accession>
<gene>
    <name evidence="10" type="ORF">EDD72_11213</name>
</gene>
<dbReference type="InterPro" id="IPR030947">
    <property type="entry name" value="EcfA_1"/>
</dbReference>
<dbReference type="CDD" id="cd03225">
    <property type="entry name" value="ABC_cobalt_CbiO_domain1"/>
    <property type="match status" value="1"/>
</dbReference>
<evidence type="ECO:0000256" key="3">
    <source>
        <dbReference type="ARBA" id="ARBA00022448"/>
    </source>
</evidence>
<dbReference type="NCBIfam" id="TIGR04520">
    <property type="entry name" value="ECF_ATPase_1"/>
    <property type="match status" value="1"/>
</dbReference>
<dbReference type="PANTHER" id="PTHR43553:SF24">
    <property type="entry name" value="ENERGY-COUPLING FACTOR TRANSPORTER ATP-BINDING PROTEIN ECFA1"/>
    <property type="match status" value="1"/>
</dbReference>
<dbReference type="AlphaFoldDB" id="A0A4R3KEW7"/>
<evidence type="ECO:0000256" key="2">
    <source>
        <dbReference type="ARBA" id="ARBA00005417"/>
    </source>
</evidence>